<dbReference type="Proteomes" id="UP001623384">
    <property type="component" value="Chromosome"/>
</dbReference>
<dbReference type="EMBL" id="CP148033">
    <property type="protein sequence ID" value="WXK93206.1"/>
    <property type="molecule type" value="Genomic_DNA"/>
</dbReference>
<feature type="region of interest" description="Disordered" evidence="1">
    <location>
        <begin position="31"/>
        <end position="73"/>
    </location>
</feature>
<feature type="compositionally biased region" description="Low complexity" evidence="1">
    <location>
        <begin position="40"/>
        <end position="61"/>
    </location>
</feature>
<dbReference type="PROSITE" id="PS51257">
    <property type="entry name" value="PROKAR_LIPOPROTEIN"/>
    <property type="match status" value="1"/>
</dbReference>
<feature type="chain" id="PRO_5046410071" evidence="2">
    <location>
        <begin position="26"/>
        <end position="415"/>
    </location>
</feature>
<evidence type="ECO:0000256" key="2">
    <source>
        <dbReference type="SAM" id="SignalP"/>
    </source>
</evidence>
<gene>
    <name evidence="3" type="ORF">WHH00_19495</name>
</gene>
<reference evidence="3 4" key="1">
    <citation type="submission" date="2024-03" db="EMBL/GenBank/DDBJ databases">
        <title>Rhodococcus navarretei sp. nov. and Pseudarthrobacter quantumdoti sp. nov., two new species with the ability to biosynthesize Quantum Dots isolated from soil samples at Union Glacier, Antarctica.</title>
        <authorList>
            <person name="Vargas M."/>
        </authorList>
    </citation>
    <scope>NUCLEOTIDE SEQUENCE [LARGE SCALE GENOMIC DNA]</scope>
    <source>
        <strain evidence="3 4">RC-2-3</strain>
    </source>
</reference>
<evidence type="ECO:0000313" key="3">
    <source>
        <dbReference type="EMBL" id="WXK93206.1"/>
    </source>
</evidence>
<evidence type="ECO:0000313" key="4">
    <source>
        <dbReference type="Proteomes" id="UP001623384"/>
    </source>
</evidence>
<protein>
    <submittedName>
        <fullName evidence="3">Uncharacterized protein</fullName>
    </submittedName>
</protein>
<keyword evidence="2" id="KW-0732">Signal</keyword>
<proteinExistence type="predicted"/>
<dbReference type="RefSeq" id="WP_406635412.1">
    <property type="nucleotide sequence ID" value="NZ_CP148033.1"/>
</dbReference>
<accession>A0ABZ2R5W6</accession>
<evidence type="ECO:0000256" key="1">
    <source>
        <dbReference type="SAM" id="MobiDB-lite"/>
    </source>
</evidence>
<feature type="signal peptide" evidence="2">
    <location>
        <begin position="1"/>
        <end position="25"/>
    </location>
</feature>
<sequence>MRPSQRVAFFPAAIAAAALSLAGCAADTSVETAGSQDSGATAPVSANPASPAGSPGPTAAGKQPAPPAFHPDSLVTVTFPDGRLSFQHPKEWHVEFFHASESPYVGTATVSDPTSQAKISIYTGQIADVVASSAARTVLETDPVPGLVGQSVPTPHASFFVDRSGDAAQYRMGLTPGLPVSPDGEAQDGLIMLGDRVLTADVVFTGQPFTNDEEAKAWYWGTEGQALKALLMSFSYPAIVPAATSSPVPLGPVTFTFADGRLSFAHPEGWRVEHEEVLASPAVETATVYDAGGNEQINIYYSQVGDATAGPAARFVLETDPVPGLIGHSVPTPSSSFFVDHANGPTHYRMGLTPGSPISPDGKVQYGLIKIGDRILTADVLFAGEPFADDVAAKAWYWGDEGRTLKAVLMSFSYR</sequence>
<keyword evidence="4" id="KW-1185">Reference proteome</keyword>
<name>A0ABZ2R5W6_9MICC</name>
<organism evidence="3 4">
    <name type="scientific">Pseudarthrobacter quantipunctorum</name>
    <dbReference type="NCBI Taxonomy" id="3128980"/>
    <lineage>
        <taxon>Bacteria</taxon>
        <taxon>Bacillati</taxon>
        <taxon>Actinomycetota</taxon>
        <taxon>Actinomycetes</taxon>
        <taxon>Micrococcales</taxon>
        <taxon>Micrococcaceae</taxon>
        <taxon>Pseudarthrobacter</taxon>
    </lineage>
</organism>